<dbReference type="SUPFAM" id="SSF56112">
    <property type="entry name" value="Protein kinase-like (PK-like)"/>
    <property type="match status" value="1"/>
</dbReference>
<dbReference type="PANTHER" id="PTHR11909">
    <property type="entry name" value="CASEIN KINASE-RELATED"/>
    <property type="match status" value="1"/>
</dbReference>
<dbReference type="InterPro" id="IPR050235">
    <property type="entry name" value="CK1_Ser-Thr_kinase"/>
</dbReference>
<comment type="caution">
    <text evidence="4">The sequence shown here is derived from an EMBL/GenBank/DDBJ whole genome shotgun (WGS) entry which is preliminary data.</text>
</comment>
<reference evidence="3" key="3">
    <citation type="journal article" date="2021" name="World Allergy Organ. J.">
        <title>Chromosome-level assembly of Dermatophagoides farinae genome and transcriptome reveals two novel allergens Der f 37 and Der f 39.</title>
        <authorList>
            <person name="Chen J."/>
            <person name="Cai Z."/>
            <person name="Fan D."/>
            <person name="Hu J."/>
            <person name="Hou Y."/>
            <person name="He Y."/>
            <person name="Zhang Z."/>
            <person name="Zhao Z."/>
            <person name="Gao P."/>
            <person name="Hu W."/>
            <person name="Sun J."/>
            <person name="Li J."/>
            <person name="Ji K."/>
        </authorList>
    </citation>
    <scope>NUCLEOTIDE SEQUENCE</scope>
    <source>
        <strain evidence="3">JKM2019</strain>
    </source>
</reference>
<reference evidence="4" key="4">
    <citation type="journal article" date="2022" name="Res Sq">
        <title>Comparative Genomics Reveals Insights into the Divergent Evolution of Astigmatic Mites and Household Pest Adaptations.</title>
        <authorList>
            <person name="Xiong Q."/>
            <person name="Wan A.T.-Y."/>
            <person name="Liu X.-Y."/>
            <person name="Fung C.S.-H."/>
            <person name="Xiao X."/>
            <person name="Malainual N."/>
            <person name="Hou J."/>
            <person name="Wang L."/>
            <person name="Wang M."/>
            <person name="Yang K."/>
            <person name="Cui Y."/>
            <person name="Leung E."/>
            <person name="Nong W."/>
            <person name="Shin S.-K."/>
            <person name="Au S."/>
            <person name="Jeong K.Y."/>
            <person name="Chew F.T."/>
            <person name="Hui J."/>
            <person name="Leung T.F."/>
            <person name="Tungtrongchitr A."/>
            <person name="Zhong N."/>
            <person name="Liu Z."/>
            <person name="Tsui S."/>
        </authorList>
    </citation>
    <scope>NUCLEOTIDE SEQUENCE</scope>
    <source>
        <strain evidence="4">Derf</strain>
        <tissue evidence="4">Whole organism</tissue>
    </source>
</reference>
<dbReference type="EMBL" id="ASGP02000003">
    <property type="protein sequence ID" value="KAH9517631.1"/>
    <property type="molecule type" value="Genomic_DNA"/>
</dbReference>
<proteinExistence type="predicted"/>
<gene>
    <name evidence="4" type="primary">YCK2_2</name>
    <name evidence="4" type="ORF">DERF_008285</name>
    <name evidence="3" type="ORF">HUG17_2451</name>
</gene>
<reference evidence="4" key="1">
    <citation type="submission" date="2013-05" db="EMBL/GenBank/DDBJ databases">
        <authorList>
            <person name="Yim A.K.Y."/>
            <person name="Chan T.F."/>
            <person name="Ji K.M."/>
            <person name="Liu X.Y."/>
            <person name="Zhou J.W."/>
            <person name="Li R.Q."/>
            <person name="Yang K.Y."/>
            <person name="Li J."/>
            <person name="Li M."/>
            <person name="Law P.T.W."/>
            <person name="Wu Y.L."/>
            <person name="Cai Z.L."/>
            <person name="Qin H."/>
            <person name="Bao Y."/>
            <person name="Leung R.K.K."/>
            <person name="Ng P.K.S."/>
            <person name="Zou J."/>
            <person name="Zhong X.J."/>
            <person name="Ran P.X."/>
            <person name="Zhong N.S."/>
            <person name="Liu Z.G."/>
            <person name="Tsui S.K.W."/>
        </authorList>
    </citation>
    <scope>NUCLEOTIDE SEQUENCE</scope>
    <source>
        <strain evidence="4">Derf</strain>
        <tissue evidence="4">Whole organism</tissue>
    </source>
</reference>
<accession>A0A922L4K9</accession>
<dbReference type="EMBL" id="SDOV01000007">
    <property type="protein sequence ID" value="KAH7638418.1"/>
    <property type="molecule type" value="Genomic_DNA"/>
</dbReference>
<dbReference type="Proteomes" id="UP000790347">
    <property type="component" value="Unassembled WGS sequence"/>
</dbReference>
<keyword evidence="4" id="KW-0808">Transferase</keyword>
<sequence length="337" mass="40028">MEKSRSRSKTSSPKTNLKPKFPIPTGQLLDGRFLIERHFNTEIFSNYYLGTYHESDRTRWIFIKMKHENYNDDVESIRWEYKVYKTLESSKGMLRVPRPFYLGSILNYEAIVLELLGPSLLDIWHRCKQRLSIRTLAQIGYQLVCLMKFFHDRGFVYQNIRPEHFLYGVSGLDKWMWMYAVDLKWCKNYLEEKQGNMVHISSEQVSGPLHIGTHIRFMSINAHRGIEQSRRDDLESIGYLLVYLFRGELPWMKLENIVDEQECHGRIAQCKEKSAQSICQNMLPEFEQYLMTVKNLGFDQKPNYQMLGELFKNVQKFIGFESKLELYDWNGFHVPNT</sequence>
<dbReference type="GO" id="GO:0004672">
    <property type="term" value="F:protein kinase activity"/>
    <property type="evidence" value="ECO:0007669"/>
    <property type="project" value="InterPro"/>
</dbReference>
<keyword evidence="4" id="KW-0418">Kinase</keyword>
<feature type="region of interest" description="Disordered" evidence="1">
    <location>
        <begin position="1"/>
        <end position="22"/>
    </location>
</feature>
<feature type="domain" description="Protein kinase" evidence="2">
    <location>
        <begin position="33"/>
        <end position="318"/>
    </location>
</feature>
<protein>
    <submittedName>
        <fullName evidence="3">Casein kinase i isoform gamma-2-like protein</fullName>
    </submittedName>
    <submittedName>
        <fullName evidence="4">Palmitoylated plasma membrane-bound casein kinase</fullName>
    </submittedName>
</protein>
<keyword evidence="5" id="KW-1185">Reference proteome</keyword>
<dbReference type="Gene3D" id="1.10.510.10">
    <property type="entry name" value="Transferase(Phosphotransferase) domain 1"/>
    <property type="match status" value="1"/>
</dbReference>
<dbReference type="InterPro" id="IPR011009">
    <property type="entry name" value="Kinase-like_dom_sf"/>
</dbReference>
<dbReference type="Proteomes" id="UP000828236">
    <property type="component" value="Unassembled WGS sequence"/>
</dbReference>
<evidence type="ECO:0000259" key="2">
    <source>
        <dbReference type="PROSITE" id="PS50011"/>
    </source>
</evidence>
<reference evidence="3" key="2">
    <citation type="submission" date="2020-06" db="EMBL/GenBank/DDBJ databases">
        <authorList>
            <person name="Ji K."/>
            <person name="Li J."/>
        </authorList>
    </citation>
    <scope>NUCLEOTIDE SEQUENCE</scope>
    <source>
        <strain evidence="3">JKM2019</strain>
        <tissue evidence="3">Whole body</tissue>
    </source>
</reference>
<dbReference type="InterPro" id="IPR000719">
    <property type="entry name" value="Prot_kinase_dom"/>
</dbReference>
<dbReference type="AlphaFoldDB" id="A0A922L4K9"/>
<evidence type="ECO:0000313" key="3">
    <source>
        <dbReference type="EMBL" id="KAH7638418.1"/>
    </source>
</evidence>
<evidence type="ECO:0000256" key="1">
    <source>
        <dbReference type="SAM" id="MobiDB-lite"/>
    </source>
</evidence>
<evidence type="ECO:0000313" key="4">
    <source>
        <dbReference type="EMBL" id="KAH9517631.1"/>
    </source>
</evidence>
<dbReference type="PROSITE" id="PS50011">
    <property type="entry name" value="PROTEIN_KINASE_DOM"/>
    <property type="match status" value="1"/>
</dbReference>
<evidence type="ECO:0000313" key="5">
    <source>
        <dbReference type="Proteomes" id="UP000790347"/>
    </source>
</evidence>
<organism evidence="4 5">
    <name type="scientific">Dermatophagoides farinae</name>
    <name type="common">American house dust mite</name>
    <dbReference type="NCBI Taxonomy" id="6954"/>
    <lineage>
        <taxon>Eukaryota</taxon>
        <taxon>Metazoa</taxon>
        <taxon>Ecdysozoa</taxon>
        <taxon>Arthropoda</taxon>
        <taxon>Chelicerata</taxon>
        <taxon>Arachnida</taxon>
        <taxon>Acari</taxon>
        <taxon>Acariformes</taxon>
        <taxon>Sarcoptiformes</taxon>
        <taxon>Astigmata</taxon>
        <taxon>Psoroptidia</taxon>
        <taxon>Analgoidea</taxon>
        <taxon>Pyroglyphidae</taxon>
        <taxon>Dermatophagoidinae</taxon>
        <taxon>Dermatophagoides</taxon>
    </lineage>
</organism>
<name>A0A922L4K9_DERFA</name>
<dbReference type="GO" id="GO:0005524">
    <property type="term" value="F:ATP binding"/>
    <property type="evidence" value="ECO:0007669"/>
    <property type="project" value="InterPro"/>
</dbReference>